<dbReference type="AlphaFoldDB" id="K1PJ75"/>
<dbReference type="InParanoid" id="K1PJ75"/>
<proteinExistence type="predicted"/>
<dbReference type="EMBL" id="JH816159">
    <property type="protein sequence ID" value="EKC21658.1"/>
    <property type="molecule type" value="Genomic_DNA"/>
</dbReference>
<protein>
    <submittedName>
        <fullName evidence="1">Acetyl-CoA carboxylase</fullName>
    </submittedName>
</protein>
<dbReference type="GO" id="GO:0003989">
    <property type="term" value="F:acetyl-CoA carboxylase activity"/>
    <property type="evidence" value="ECO:0007669"/>
    <property type="project" value="InterPro"/>
</dbReference>
<dbReference type="Gene3D" id="3.90.226.10">
    <property type="entry name" value="2-enoyl-CoA Hydratase, Chain A, domain 1"/>
    <property type="match status" value="1"/>
</dbReference>
<name>K1PJ75_MAGGI</name>
<dbReference type="GO" id="GO:0005739">
    <property type="term" value="C:mitochondrion"/>
    <property type="evidence" value="ECO:0007669"/>
    <property type="project" value="TreeGrafter"/>
</dbReference>
<sequence length="132" mass="15724">MKDILKWHSSREFFYWHLKRRLLERQLKRKMKPVTHNCGGGRAQLHVTPLAYMWEDDKAMVQWLTEQIREDSMDNAVSDNIRCLQREHVLQQVRSLIQDNPEVAMDSIVHITQHMTPSQRSEVTRILANMDT</sequence>
<dbReference type="PANTHER" id="PTHR45728:SF3">
    <property type="entry name" value="ACETYL-COA CARBOXYLASE"/>
    <property type="match status" value="1"/>
</dbReference>
<accession>K1PJ75</accession>
<dbReference type="HOGENOM" id="CLU_070907_1_0_1"/>
<evidence type="ECO:0000313" key="1">
    <source>
        <dbReference type="EMBL" id="EKC21658.1"/>
    </source>
</evidence>
<dbReference type="PANTHER" id="PTHR45728">
    <property type="entry name" value="ACETYL-COA CARBOXYLASE, ISOFORM A"/>
    <property type="match status" value="1"/>
</dbReference>
<organism evidence="1">
    <name type="scientific">Magallana gigas</name>
    <name type="common">Pacific oyster</name>
    <name type="synonym">Crassostrea gigas</name>
    <dbReference type="NCBI Taxonomy" id="29159"/>
    <lineage>
        <taxon>Eukaryota</taxon>
        <taxon>Metazoa</taxon>
        <taxon>Spiralia</taxon>
        <taxon>Lophotrochozoa</taxon>
        <taxon>Mollusca</taxon>
        <taxon>Bivalvia</taxon>
        <taxon>Autobranchia</taxon>
        <taxon>Pteriomorphia</taxon>
        <taxon>Ostreida</taxon>
        <taxon>Ostreoidea</taxon>
        <taxon>Ostreidae</taxon>
        <taxon>Magallana</taxon>
    </lineage>
</organism>
<dbReference type="InterPro" id="IPR049076">
    <property type="entry name" value="ACCA"/>
</dbReference>
<reference evidence="1" key="1">
    <citation type="journal article" date="2012" name="Nature">
        <title>The oyster genome reveals stress adaptation and complexity of shell formation.</title>
        <authorList>
            <person name="Zhang G."/>
            <person name="Fang X."/>
            <person name="Guo X."/>
            <person name="Li L."/>
            <person name="Luo R."/>
            <person name="Xu F."/>
            <person name="Yang P."/>
            <person name="Zhang L."/>
            <person name="Wang X."/>
            <person name="Qi H."/>
            <person name="Xiong Z."/>
            <person name="Que H."/>
            <person name="Xie Y."/>
            <person name="Holland P.W."/>
            <person name="Paps J."/>
            <person name="Zhu Y."/>
            <person name="Wu F."/>
            <person name="Chen Y."/>
            <person name="Wang J."/>
            <person name="Peng C."/>
            <person name="Meng J."/>
            <person name="Yang L."/>
            <person name="Liu J."/>
            <person name="Wen B."/>
            <person name="Zhang N."/>
            <person name="Huang Z."/>
            <person name="Zhu Q."/>
            <person name="Feng Y."/>
            <person name="Mount A."/>
            <person name="Hedgecock D."/>
            <person name="Xu Z."/>
            <person name="Liu Y."/>
            <person name="Domazet-Loso T."/>
            <person name="Du Y."/>
            <person name="Sun X."/>
            <person name="Zhang S."/>
            <person name="Liu B."/>
            <person name="Cheng P."/>
            <person name="Jiang X."/>
            <person name="Li J."/>
            <person name="Fan D."/>
            <person name="Wang W."/>
            <person name="Fu W."/>
            <person name="Wang T."/>
            <person name="Wang B."/>
            <person name="Zhang J."/>
            <person name="Peng Z."/>
            <person name="Li Y."/>
            <person name="Li N."/>
            <person name="Wang J."/>
            <person name="Chen M."/>
            <person name="He Y."/>
            <person name="Tan F."/>
            <person name="Song X."/>
            <person name="Zheng Q."/>
            <person name="Huang R."/>
            <person name="Yang H."/>
            <person name="Du X."/>
            <person name="Chen L."/>
            <person name="Yang M."/>
            <person name="Gaffney P.M."/>
            <person name="Wang S."/>
            <person name="Luo L."/>
            <person name="She Z."/>
            <person name="Ming Y."/>
            <person name="Huang W."/>
            <person name="Zhang S."/>
            <person name="Huang B."/>
            <person name="Zhang Y."/>
            <person name="Qu T."/>
            <person name="Ni P."/>
            <person name="Miao G."/>
            <person name="Wang J."/>
            <person name="Wang Q."/>
            <person name="Steinberg C.E."/>
            <person name="Wang H."/>
            <person name="Li N."/>
            <person name="Qian L."/>
            <person name="Zhang G."/>
            <person name="Li Y."/>
            <person name="Yang H."/>
            <person name="Liu X."/>
            <person name="Wang J."/>
            <person name="Yin Y."/>
            <person name="Wang J."/>
        </authorList>
    </citation>
    <scope>NUCLEOTIDE SEQUENCE [LARGE SCALE GENOMIC DNA]</scope>
    <source>
        <strain evidence="1">05x7-T-G4-1.051#20</strain>
    </source>
</reference>
<dbReference type="GO" id="GO:0006633">
    <property type="term" value="P:fatty acid biosynthetic process"/>
    <property type="evidence" value="ECO:0007669"/>
    <property type="project" value="TreeGrafter"/>
</dbReference>
<gene>
    <name evidence="1" type="ORF">CGI_10003582</name>
</gene>